<reference evidence="1 2" key="1">
    <citation type="submission" date="2019-03" db="EMBL/GenBank/DDBJ databases">
        <title>Single cell metagenomics reveals metabolic interactions within the superorganism composed of flagellate Streblomastix strix and complex community of Bacteroidetes bacteria on its surface.</title>
        <authorList>
            <person name="Treitli S.C."/>
            <person name="Kolisko M."/>
            <person name="Husnik F."/>
            <person name="Keeling P."/>
            <person name="Hampl V."/>
        </authorList>
    </citation>
    <scope>NUCLEOTIDE SEQUENCE [LARGE SCALE GENOMIC DNA]</scope>
    <source>
        <strain evidence="1">ST1C</strain>
    </source>
</reference>
<organism evidence="1 2">
    <name type="scientific">Streblomastix strix</name>
    <dbReference type="NCBI Taxonomy" id="222440"/>
    <lineage>
        <taxon>Eukaryota</taxon>
        <taxon>Metamonada</taxon>
        <taxon>Preaxostyla</taxon>
        <taxon>Oxymonadida</taxon>
        <taxon>Streblomastigidae</taxon>
        <taxon>Streblomastix</taxon>
    </lineage>
</organism>
<proteinExistence type="predicted"/>
<name>A0A5J4WCF7_9EUKA</name>
<gene>
    <name evidence="1" type="ORF">EZS28_012234</name>
</gene>
<comment type="caution">
    <text evidence="1">The sequence shown here is derived from an EMBL/GenBank/DDBJ whole genome shotgun (WGS) entry which is preliminary data.</text>
</comment>
<dbReference type="AlphaFoldDB" id="A0A5J4WCF7"/>
<evidence type="ECO:0000313" key="1">
    <source>
        <dbReference type="EMBL" id="KAA6392242.1"/>
    </source>
</evidence>
<dbReference type="EMBL" id="SNRW01002612">
    <property type="protein sequence ID" value="KAA6392242.1"/>
    <property type="molecule type" value="Genomic_DNA"/>
</dbReference>
<accession>A0A5J4WCF7</accession>
<evidence type="ECO:0000313" key="2">
    <source>
        <dbReference type="Proteomes" id="UP000324800"/>
    </source>
</evidence>
<protein>
    <submittedName>
        <fullName evidence="1">Uncharacterized protein</fullName>
    </submittedName>
</protein>
<sequence>MKVEIGSQVFVVDLLLNKIDSLGELYDITFATAVSVHRIDQVSRTDFDSIGVFGSEVVKRCQLRFGNGVVGEIKTVW</sequence>
<dbReference type="Proteomes" id="UP000324800">
    <property type="component" value="Unassembled WGS sequence"/>
</dbReference>